<reference evidence="6 7" key="1">
    <citation type="journal article" date="2017" name="Int. J. Syst. Evol. Microbiol.">
        <title>Rhodosalinus sediminis gen. nov., sp. nov., isolated from marine saltern.</title>
        <authorList>
            <person name="Guo L.Y."/>
            <person name="Ling S.K."/>
            <person name="Li C.M."/>
            <person name="Chen G.J."/>
            <person name="Du Z.J."/>
        </authorList>
    </citation>
    <scope>NUCLEOTIDE SEQUENCE [LARGE SCALE GENOMIC DNA]</scope>
    <source>
        <strain evidence="6 7">WDN1C137</strain>
    </source>
</reference>
<feature type="transmembrane region" description="Helical" evidence="4">
    <location>
        <begin position="300"/>
        <end position="325"/>
    </location>
</feature>
<feature type="transmembrane region" description="Helical" evidence="4">
    <location>
        <begin position="170"/>
        <end position="188"/>
    </location>
</feature>
<gene>
    <name evidence="6" type="ORF">DRV84_05940</name>
</gene>
<dbReference type="AlphaFoldDB" id="A0A3D9BW93"/>
<dbReference type="InterPro" id="IPR011701">
    <property type="entry name" value="MFS"/>
</dbReference>
<feature type="transmembrane region" description="Helical" evidence="4">
    <location>
        <begin position="379"/>
        <end position="401"/>
    </location>
</feature>
<dbReference type="GO" id="GO:0022857">
    <property type="term" value="F:transmembrane transporter activity"/>
    <property type="evidence" value="ECO:0007669"/>
    <property type="project" value="InterPro"/>
</dbReference>
<evidence type="ECO:0000259" key="5">
    <source>
        <dbReference type="PROSITE" id="PS50850"/>
    </source>
</evidence>
<protein>
    <submittedName>
        <fullName evidence="6">MFS transporter</fullName>
    </submittedName>
</protein>
<keyword evidence="1 4" id="KW-0812">Transmembrane</keyword>
<dbReference type="PANTHER" id="PTHR11360:SF308">
    <property type="entry name" value="BLL3089 PROTEIN"/>
    <property type="match status" value="1"/>
</dbReference>
<name>A0A3D9BW93_9RHOB</name>
<dbReference type="PANTHER" id="PTHR11360">
    <property type="entry name" value="MONOCARBOXYLATE TRANSPORTER"/>
    <property type="match status" value="1"/>
</dbReference>
<comment type="caution">
    <text evidence="6">The sequence shown here is derived from an EMBL/GenBank/DDBJ whole genome shotgun (WGS) entry which is preliminary data.</text>
</comment>
<feature type="transmembrane region" description="Helical" evidence="4">
    <location>
        <begin position="144"/>
        <end position="164"/>
    </location>
</feature>
<keyword evidence="2 4" id="KW-1133">Transmembrane helix</keyword>
<sequence>MGYLRFLRANAPWLAAGVLLAFLSSFGQTFFIAVFAGEIRAEFSLSHGAWGLIYTAGTGASALAMLYAGVLTDRFRARALGAAVLALLAGACLVMAAVPAVWALPVAVFLLRFAGQGMTSHIALVAMARWFVAARGRALSTATLGVAGGEAFLPLIFVAAMGLFDWRALWVVAAAVALAGIPLLLALLRRERLPASMAAESTATLGMGAAHWTRGAAVRHWLFWCMAPALLGPPAFTTAFFFQQVHFAEVKGWTHLDLVALFPVYTATSVAAMLLSGWALDRLGTARLMPWFQLPMVGAFLLLALAPTPALALPGLVLMAATTGANATLPNAFWAEFYGTRHLGAIKAMAAAIMVLGSAVGPGLTGTLIDAGLGIETQFLGIAAYFVAASACMAAGVWRAAPALPPRPA</sequence>
<dbReference type="Proteomes" id="UP000257131">
    <property type="component" value="Unassembled WGS sequence"/>
</dbReference>
<feature type="transmembrane region" description="Helical" evidence="4">
    <location>
        <begin position="109"/>
        <end position="132"/>
    </location>
</feature>
<feature type="transmembrane region" description="Helical" evidence="4">
    <location>
        <begin position="80"/>
        <end position="103"/>
    </location>
</feature>
<evidence type="ECO:0000256" key="2">
    <source>
        <dbReference type="ARBA" id="ARBA00022989"/>
    </source>
</evidence>
<accession>A0A3D9BW93</accession>
<feature type="transmembrane region" description="Helical" evidence="4">
    <location>
        <begin position="345"/>
        <end position="367"/>
    </location>
</feature>
<evidence type="ECO:0000256" key="3">
    <source>
        <dbReference type="ARBA" id="ARBA00023136"/>
    </source>
</evidence>
<feature type="transmembrane region" description="Helical" evidence="4">
    <location>
        <begin position="262"/>
        <end position="280"/>
    </location>
</feature>
<dbReference type="EMBL" id="QOHR01000005">
    <property type="protein sequence ID" value="REC57712.1"/>
    <property type="molecule type" value="Genomic_DNA"/>
</dbReference>
<feature type="transmembrane region" description="Helical" evidence="4">
    <location>
        <begin position="12"/>
        <end position="36"/>
    </location>
</feature>
<evidence type="ECO:0000256" key="1">
    <source>
        <dbReference type="ARBA" id="ARBA00022692"/>
    </source>
</evidence>
<keyword evidence="7" id="KW-1185">Reference proteome</keyword>
<dbReference type="Gene3D" id="1.20.1250.20">
    <property type="entry name" value="MFS general substrate transporter like domains"/>
    <property type="match status" value="1"/>
</dbReference>
<evidence type="ECO:0000256" key="4">
    <source>
        <dbReference type="SAM" id="Phobius"/>
    </source>
</evidence>
<evidence type="ECO:0000313" key="7">
    <source>
        <dbReference type="Proteomes" id="UP000257131"/>
    </source>
</evidence>
<keyword evidence="3 4" id="KW-0472">Membrane</keyword>
<dbReference type="SUPFAM" id="SSF103473">
    <property type="entry name" value="MFS general substrate transporter"/>
    <property type="match status" value="1"/>
</dbReference>
<organism evidence="6 7">
    <name type="scientific">Rhodosalinus sediminis</name>
    <dbReference type="NCBI Taxonomy" id="1940533"/>
    <lineage>
        <taxon>Bacteria</taxon>
        <taxon>Pseudomonadati</taxon>
        <taxon>Pseudomonadota</taxon>
        <taxon>Alphaproteobacteria</taxon>
        <taxon>Rhodobacterales</taxon>
        <taxon>Paracoccaceae</taxon>
        <taxon>Rhodosalinus</taxon>
    </lineage>
</organism>
<proteinExistence type="predicted"/>
<dbReference type="RefSeq" id="WP_115978967.1">
    <property type="nucleotide sequence ID" value="NZ_QOHR01000005.1"/>
</dbReference>
<dbReference type="InterPro" id="IPR036259">
    <property type="entry name" value="MFS_trans_sf"/>
</dbReference>
<dbReference type="PROSITE" id="PS50850">
    <property type="entry name" value="MFS"/>
    <property type="match status" value="1"/>
</dbReference>
<feature type="transmembrane region" description="Helical" evidence="4">
    <location>
        <begin position="221"/>
        <end position="242"/>
    </location>
</feature>
<dbReference type="Pfam" id="PF07690">
    <property type="entry name" value="MFS_1"/>
    <property type="match status" value="1"/>
</dbReference>
<dbReference type="OrthoDB" id="1404228at2"/>
<evidence type="ECO:0000313" key="6">
    <source>
        <dbReference type="EMBL" id="REC57712.1"/>
    </source>
</evidence>
<dbReference type="InterPro" id="IPR050327">
    <property type="entry name" value="Proton-linked_MCT"/>
</dbReference>
<feature type="transmembrane region" description="Helical" evidence="4">
    <location>
        <begin position="48"/>
        <end position="68"/>
    </location>
</feature>
<feature type="domain" description="Major facilitator superfamily (MFS) profile" evidence="5">
    <location>
        <begin position="13"/>
        <end position="408"/>
    </location>
</feature>
<dbReference type="InterPro" id="IPR020846">
    <property type="entry name" value="MFS_dom"/>
</dbReference>